<evidence type="ECO:0000256" key="1">
    <source>
        <dbReference type="ARBA" id="ARBA00008769"/>
    </source>
</evidence>
<sequence>MARYVPIFAAALAVISPLSGAHAQSETRPAPAEPGLLSPDRETLTGDWGGARSDLREAGISVRADYVSEAFAAVDGGLRRGTGYTQQLRAGVDVDLDRTIGWSGALFHLTLNDRRGIGVSSDIVGNRLPIQEAAGGNFTKLTEFSVEQNLDGGRLNLRAGYFAMGNDLGGMAIGCNLVNAAFCAHPLAFSGDTGWYNYPNARWGAAVRYRLRPDLTLRAGAFQVNPRLNDEHNAFRPFAGGSTGVLVPIEVEYDPGMGKDSRVLPGHYKLGFYYDSSTAARQGRPGSVTGRYGAYILADQMVVRGSGGRGLSVFGQFAANPRASAPITRWIAAGLIKTGTFASRDADTIALGVIQARVNPRLRELHEAPSAMPDGFVSLPGGETAIELSYGLQLRRWLSIRPDVQYILDPGAFAFRRTRNALAFGSQVKVQF</sequence>
<dbReference type="Pfam" id="PF04966">
    <property type="entry name" value="OprB"/>
    <property type="match status" value="1"/>
</dbReference>
<evidence type="ECO:0000256" key="2">
    <source>
        <dbReference type="RuleBase" id="RU363072"/>
    </source>
</evidence>
<accession>A0A7W6JUH9</accession>
<reference evidence="4 5" key="1">
    <citation type="submission" date="2020-08" db="EMBL/GenBank/DDBJ databases">
        <title>Genomic Encyclopedia of Type Strains, Phase IV (KMG-IV): sequencing the most valuable type-strain genomes for metagenomic binning, comparative biology and taxonomic classification.</title>
        <authorList>
            <person name="Goeker M."/>
        </authorList>
    </citation>
    <scope>NUCLEOTIDE SEQUENCE [LARGE SCALE GENOMIC DNA]</scope>
    <source>
        <strain evidence="4 5">DSM 101806</strain>
    </source>
</reference>
<gene>
    <name evidence="4" type="ORF">GGR46_002239</name>
</gene>
<dbReference type="PANTHER" id="PTHR37944:SF1">
    <property type="entry name" value="PORIN B"/>
    <property type="match status" value="1"/>
</dbReference>
<evidence type="ECO:0000313" key="4">
    <source>
        <dbReference type="EMBL" id="MBB4098675.1"/>
    </source>
</evidence>
<dbReference type="GO" id="GO:0015288">
    <property type="term" value="F:porin activity"/>
    <property type="evidence" value="ECO:0007669"/>
    <property type="project" value="InterPro"/>
</dbReference>
<dbReference type="RefSeq" id="WP_183997653.1">
    <property type="nucleotide sequence ID" value="NZ_JACIEH010000002.1"/>
</dbReference>
<keyword evidence="5" id="KW-1185">Reference proteome</keyword>
<keyword evidence="2" id="KW-0732">Signal</keyword>
<dbReference type="InterPro" id="IPR007049">
    <property type="entry name" value="Carb-sel_porin_OprB"/>
</dbReference>
<dbReference type="GO" id="GO:0016020">
    <property type="term" value="C:membrane"/>
    <property type="evidence" value="ECO:0007669"/>
    <property type="project" value="InterPro"/>
</dbReference>
<dbReference type="Gene3D" id="2.40.160.180">
    <property type="entry name" value="Carbohydrate-selective porin OprB"/>
    <property type="match status" value="1"/>
</dbReference>
<evidence type="ECO:0000256" key="3">
    <source>
        <dbReference type="SAM" id="MobiDB-lite"/>
    </source>
</evidence>
<feature type="signal peptide" evidence="2">
    <location>
        <begin position="1"/>
        <end position="23"/>
    </location>
</feature>
<comment type="caution">
    <text evidence="4">The sequence shown here is derived from an EMBL/GenBank/DDBJ whole genome shotgun (WGS) entry which is preliminary data.</text>
</comment>
<organism evidence="4 5">
    <name type="scientific">Sphingomonas kyeonggiensis</name>
    <dbReference type="NCBI Taxonomy" id="1268553"/>
    <lineage>
        <taxon>Bacteria</taxon>
        <taxon>Pseudomonadati</taxon>
        <taxon>Pseudomonadota</taxon>
        <taxon>Alphaproteobacteria</taxon>
        <taxon>Sphingomonadales</taxon>
        <taxon>Sphingomonadaceae</taxon>
        <taxon>Sphingomonas</taxon>
    </lineage>
</organism>
<dbReference type="AlphaFoldDB" id="A0A7W6JUH9"/>
<dbReference type="GO" id="GO:0008643">
    <property type="term" value="P:carbohydrate transport"/>
    <property type="evidence" value="ECO:0007669"/>
    <property type="project" value="InterPro"/>
</dbReference>
<feature type="region of interest" description="Disordered" evidence="3">
    <location>
        <begin position="22"/>
        <end position="49"/>
    </location>
</feature>
<dbReference type="Proteomes" id="UP000557392">
    <property type="component" value="Unassembled WGS sequence"/>
</dbReference>
<protein>
    <submittedName>
        <fullName evidence="4">Porin</fullName>
    </submittedName>
</protein>
<dbReference type="EMBL" id="JACIEH010000002">
    <property type="protein sequence ID" value="MBB4098675.1"/>
    <property type="molecule type" value="Genomic_DNA"/>
</dbReference>
<evidence type="ECO:0000313" key="5">
    <source>
        <dbReference type="Proteomes" id="UP000557392"/>
    </source>
</evidence>
<dbReference type="InterPro" id="IPR038673">
    <property type="entry name" value="OprB_sf"/>
</dbReference>
<name>A0A7W6JUH9_9SPHN</name>
<feature type="chain" id="PRO_5031602054" evidence="2">
    <location>
        <begin position="24"/>
        <end position="432"/>
    </location>
</feature>
<comment type="similarity">
    <text evidence="1 2">Belongs to the OprB family.</text>
</comment>
<proteinExistence type="inferred from homology"/>
<dbReference type="PANTHER" id="PTHR37944">
    <property type="entry name" value="PORIN B"/>
    <property type="match status" value="1"/>
</dbReference>
<dbReference type="InterPro" id="IPR052932">
    <property type="entry name" value="OprB_Porin"/>
</dbReference>